<keyword evidence="3" id="KW-0804">Transcription</keyword>
<organism evidence="5 6">
    <name type="scientific">Candidatus Blautia faecigallinarum</name>
    <dbReference type="NCBI Taxonomy" id="2838488"/>
    <lineage>
        <taxon>Bacteria</taxon>
        <taxon>Bacillati</taxon>
        <taxon>Bacillota</taxon>
        <taxon>Clostridia</taxon>
        <taxon>Lachnospirales</taxon>
        <taxon>Lachnospiraceae</taxon>
        <taxon>Blautia</taxon>
    </lineage>
</organism>
<reference evidence="5" key="2">
    <citation type="submission" date="2021-04" db="EMBL/GenBank/DDBJ databases">
        <authorList>
            <person name="Gilroy R."/>
        </authorList>
    </citation>
    <scope>NUCLEOTIDE SEQUENCE</scope>
    <source>
        <strain evidence="5">14324</strain>
    </source>
</reference>
<evidence type="ECO:0000313" key="6">
    <source>
        <dbReference type="Proteomes" id="UP000824041"/>
    </source>
</evidence>
<comment type="caution">
    <text evidence="5">The sequence shown here is derived from an EMBL/GenBank/DDBJ whole genome shotgun (WGS) entry which is preliminary data.</text>
</comment>
<evidence type="ECO:0000313" key="5">
    <source>
        <dbReference type="EMBL" id="HIZ23028.1"/>
    </source>
</evidence>
<dbReference type="EMBL" id="DXBU01000128">
    <property type="protein sequence ID" value="HIZ23028.1"/>
    <property type="molecule type" value="Genomic_DNA"/>
</dbReference>
<dbReference type="SMART" id="SM00347">
    <property type="entry name" value="HTH_MARR"/>
    <property type="match status" value="1"/>
</dbReference>
<dbReference type="SUPFAM" id="SSF46785">
    <property type="entry name" value="Winged helix' DNA-binding domain"/>
    <property type="match status" value="1"/>
</dbReference>
<protein>
    <submittedName>
        <fullName evidence="5">MarR family transcriptional regulator</fullName>
    </submittedName>
</protein>
<dbReference type="Gene3D" id="1.10.10.10">
    <property type="entry name" value="Winged helix-like DNA-binding domain superfamily/Winged helix DNA-binding domain"/>
    <property type="match status" value="1"/>
</dbReference>
<keyword evidence="2" id="KW-0238">DNA-binding</keyword>
<evidence type="ECO:0000256" key="2">
    <source>
        <dbReference type="ARBA" id="ARBA00023125"/>
    </source>
</evidence>
<accession>A0A9D2DTY3</accession>
<dbReference type="GO" id="GO:0003677">
    <property type="term" value="F:DNA binding"/>
    <property type="evidence" value="ECO:0007669"/>
    <property type="project" value="UniProtKB-KW"/>
</dbReference>
<evidence type="ECO:0000256" key="3">
    <source>
        <dbReference type="ARBA" id="ARBA00023163"/>
    </source>
</evidence>
<sequence length="146" mass="16552">MDHYEAINDVLVKLFNEIMDIEEKALATSEFKNISVNDMHILDAVGIREPRNMSTVARMLSVTVGTLTIAVNNLVKKGYVTRVRSQEDRRVVLLALSEKGVRAYKHHKAFHDKMVMAVLRDLNASETEALTAALTKLQKFFRSYSV</sequence>
<dbReference type="InterPro" id="IPR036388">
    <property type="entry name" value="WH-like_DNA-bd_sf"/>
</dbReference>
<dbReference type="Proteomes" id="UP000824041">
    <property type="component" value="Unassembled WGS sequence"/>
</dbReference>
<dbReference type="InterPro" id="IPR036390">
    <property type="entry name" value="WH_DNA-bd_sf"/>
</dbReference>
<evidence type="ECO:0000256" key="1">
    <source>
        <dbReference type="ARBA" id="ARBA00023015"/>
    </source>
</evidence>
<keyword evidence="1" id="KW-0805">Transcription regulation</keyword>
<evidence type="ECO:0000259" key="4">
    <source>
        <dbReference type="PROSITE" id="PS50995"/>
    </source>
</evidence>
<dbReference type="PANTHER" id="PTHR42756:SF1">
    <property type="entry name" value="TRANSCRIPTIONAL REPRESSOR OF EMRAB OPERON"/>
    <property type="match status" value="1"/>
</dbReference>
<feature type="domain" description="HTH marR-type" evidence="4">
    <location>
        <begin position="1"/>
        <end position="139"/>
    </location>
</feature>
<dbReference type="GO" id="GO:0003700">
    <property type="term" value="F:DNA-binding transcription factor activity"/>
    <property type="evidence" value="ECO:0007669"/>
    <property type="project" value="InterPro"/>
</dbReference>
<gene>
    <name evidence="5" type="ORF">IAA21_09575</name>
</gene>
<dbReference type="AlphaFoldDB" id="A0A9D2DTY3"/>
<dbReference type="Pfam" id="PF12802">
    <property type="entry name" value="MarR_2"/>
    <property type="match status" value="1"/>
</dbReference>
<dbReference type="PRINTS" id="PR00598">
    <property type="entry name" value="HTHMARR"/>
</dbReference>
<reference evidence="5" key="1">
    <citation type="journal article" date="2021" name="PeerJ">
        <title>Extensive microbial diversity within the chicken gut microbiome revealed by metagenomics and culture.</title>
        <authorList>
            <person name="Gilroy R."/>
            <person name="Ravi A."/>
            <person name="Getino M."/>
            <person name="Pursley I."/>
            <person name="Horton D.L."/>
            <person name="Alikhan N.F."/>
            <person name="Baker D."/>
            <person name="Gharbi K."/>
            <person name="Hall N."/>
            <person name="Watson M."/>
            <person name="Adriaenssens E.M."/>
            <person name="Foster-Nyarko E."/>
            <person name="Jarju S."/>
            <person name="Secka A."/>
            <person name="Antonio M."/>
            <person name="Oren A."/>
            <person name="Chaudhuri R.R."/>
            <person name="La Ragione R."/>
            <person name="Hildebrand F."/>
            <person name="Pallen M.J."/>
        </authorList>
    </citation>
    <scope>NUCLEOTIDE SEQUENCE</scope>
    <source>
        <strain evidence="5">14324</strain>
    </source>
</reference>
<proteinExistence type="predicted"/>
<dbReference type="InterPro" id="IPR000835">
    <property type="entry name" value="HTH_MarR-typ"/>
</dbReference>
<name>A0A9D2DTY3_9FIRM</name>
<dbReference type="PANTHER" id="PTHR42756">
    <property type="entry name" value="TRANSCRIPTIONAL REGULATOR, MARR"/>
    <property type="match status" value="1"/>
</dbReference>
<dbReference type="PROSITE" id="PS50995">
    <property type="entry name" value="HTH_MARR_2"/>
    <property type="match status" value="1"/>
</dbReference>